<name>A0A9W8WRG3_9PLEO</name>
<protein>
    <submittedName>
        <fullName evidence="1">Uncharacterized protein</fullName>
    </submittedName>
</protein>
<reference evidence="1" key="1">
    <citation type="submission" date="2022-10" db="EMBL/GenBank/DDBJ databases">
        <title>Tapping the CABI collections for fungal endophytes: first genome assemblies for Collariella, Neodidymelliopsis, Ascochyta clinopodiicola, Didymella pomorum, Didymosphaeria variabile, Neocosmospora piperis and Neocucurbitaria cava.</title>
        <authorList>
            <person name="Hill R."/>
        </authorList>
    </citation>
    <scope>NUCLEOTIDE SEQUENCE</scope>
    <source>
        <strain evidence="1">IMI 360193</strain>
    </source>
</reference>
<gene>
    <name evidence="1" type="ORF">N0V87_009590</name>
</gene>
<proteinExistence type="predicted"/>
<accession>A0A9W8WRG3</accession>
<dbReference type="OrthoDB" id="3790856at2759"/>
<sequence>MLPSWPKKPPKRSHLAKITDASKLLALKCVLGVPELETTQVTEVNPKGETLYLDKWHMLPTYRQKLMVWHRNRLHGEPDKLQRKVVEFMTDYTEPNTANAAALEMAKAFRGEDEWVMLVSRQEGESDRLNQYAVGVWNWEKLLGTEYPCMWKLKMDWEKERLQSHKDGDLTTYVEVVRAWDSPLIPYRRVLKVEKLRHADEHGHPPLGHPVQAPYRFGRYVMQVRNDRAWQRLITTTPSWPIRNERGEIPLLREPVRIGEPNTHDHLHAGAWRPQNTRSVIAGLRANLVKLRLLESQSRDLKARFVPEDTEDEDQSLVERPAEVDWYLTKKWVITKDVAMLEKKVRLLEGLEPPDLKSISTGSACATLQSYTTRPLIFLFCALAIAVRCLKRGVLRREYRKSNEEILAAPQGNQQKSLGKDFCWLFARARDVTFT</sequence>
<dbReference type="Proteomes" id="UP001140562">
    <property type="component" value="Unassembled WGS sequence"/>
</dbReference>
<evidence type="ECO:0000313" key="2">
    <source>
        <dbReference type="Proteomes" id="UP001140562"/>
    </source>
</evidence>
<dbReference type="AlphaFoldDB" id="A0A9W8WRG3"/>
<dbReference type="EMBL" id="JAPEUV010000171">
    <property type="protein sequence ID" value="KAJ4330916.1"/>
    <property type="molecule type" value="Genomic_DNA"/>
</dbReference>
<organism evidence="1 2">
    <name type="scientific">Didymella glomerata</name>
    <dbReference type="NCBI Taxonomy" id="749621"/>
    <lineage>
        <taxon>Eukaryota</taxon>
        <taxon>Fungi</taxon>
        <taxon>Dikarya</taxon>
        <taxon>Ascomycota</taxon>
        <taxon>Pezizomycotina</taxon>
        <taxon>Dothideomycetes</taxon>
        <taxon>Pleosporomycetidae</taxon>
        <taxon>Pleosporales</taxon>
        <taxon>Pleosporineae</taxon>
        <taxon>Didymellaceae</taxon>
        <taxon>Didymella</taxon>
    </lineage>
</organism>
<comment type="caution">
    <text evidence="1">The sequence shown here is derived from an EMBL/GenBank/DDBJ whole genome shotgun (WGS) entry which is preliminary data.</text>
</comment>
<keyword evidence="2" id="KW-1185">Reference proteome</keyword>
<evidence type="ECO:0000313" key="1">
    <source>
        <dbReference type="EMBL" id="KAJ4330916.1"/>
    </source>
</evidence>